<dbReference type="SUPFAM" id="SSF52266">
    <property type="entry name" value="SGNH hydrolase"/>
    <property type="match status" value="1"/>
</dbReference>
<feature type="transmembrane region" description="Helical" evidence="10">
    <location>
        <begin position="159"/>
        <end position="175"/>
    </location>
</feature>
<dbReference type="CDD" id="cd01840">
    <property type="entry name" value="SGNH_hydrolase_yrhL_like"/>
    <property type="match status" value="1"/>
</dbReference>
<dbReference type="PANTHER" id="PTHR23028">
    <property type="entry name" value="ACETYLTRANSFERASE"/>
    <property type="match status" value="1"/>
</dbReference>
<feature type="transmembrane region" description="Helical" evidence="10">
    <location>
        <begin position="382"/>
        <end position="404"/>
    </location>
</feature>
<keyword evidence="8 12" id="KW-0012">Acyltransferase</keyword>
<evidence type="ECO:0000256" key="1">
    <source>
        <dbReference type="ARBA" id="ARBA00004651"/>
    </source>
</evidence>
<keyword evidence="5 10" id="KW-0812">Transmembrane</keyword>
<comment type="similarity">
    <text evidence="2">Belongs to the acyltransferase 3 family.</text>
</comment>
<feature type="domain" description="Acyltransferase 3" evidence="11">
    <location>
        <begin position="22"/>
        <end position="353"/>
    </location>
</feature>
<feature type="transmembrane region" description="Helical" evidence="10">
    <location>
        <begin position="218"/>
        <end position="234"/>
    </location>
</feature>
<dbReference type="GO" id="GO:0016747">
    <property type="term" value="F:acyltransferase activity, transferring groups other than amino-acyl groups"/>
    <property type="evidence" value="ECO:0007669"/>
    <property type="project" value="InterPro"/>
</dbReference>
<comment type="subcellular location">
    <subcellularLocation>
        <location evidence="1">Cell membrane</location>
        <topology evidence="1">Multi-pass membrane protein</topology>
    </subcellularLocation>
</comment>
<evidence type="ECO:0000256" key="9">
    <source>
        <dbReference type="SAM" id="MobiDB-lite"/>
    </source>
</evidence>
<sequence>MSVSELKRTHRYKYNQKRRYLPGLDGFRAIAVLAIIMFHLNPLWLPGGFLGVDTFFVISGYLITSLLLSEYTQKNHIDLVQFWLRRVKRLIPAVFFMITIVVIYTILFEPQIFFSVKKDAIAAIFYVSNWWYIFEDVDYFNQFAIEPFKHLWSLAIEEQFYLFYPLILLICLKVFKKKTTFFIILAVSLLSLILMIALSFTVVDHNYSRLYFGTDTRLQTLLLGSLLAFIWPPFNLSLNIPKKQNIWISLIGLFSIAGLILLFFFINNNDTWLYMGGFYLISVLTLLIIASSVLPSGIFAMVLGNKLFTYIGKRSYSMYLWHYPIIVFLHSHFVNGQIPFYVYIIDIVLILIMTEISYHFIENPIRKHGFKAFSITPKRLMSFVRLGITTVLTLATVLFLLGAFDGIGEAHKEKKKETSFTTHNQTSKSTQESKDNESKSTEAPAEDFDIEKAEPLLIGDSVMVDIGDIFHEKVPNATIDGQVGRQLIDVPDLVDSQYQSFNSKDADVVLELGTNGDFTKEQLETLLARFKKANVYLVNVRVPREYESHVNALMAEAAKKHKNVHLIDWYSASEGHTDYFAYDGIHLEYEGSKALSDLIQSRIKKHHETATSSS</sequence>
<evidence type="ECO:0000256" key="10">
    <source>
        <dbReference type="SAM" id="Phobius"/>
    </source>
</evidence>
<feature type="transmembrane region" description="Helical" evidence="10">
    <location>
        <begin position="278"/>
        <end position="304"/>
    </location>
</feature>
<gene>
    <name evidence="12" type="ORF">DOS76_05420</name>
</gene>
<name>A0AAX1RWK8_9STAP</name>
<dbReference type="Proteomes" id="UP000256337">
    <property type="component" value="Unassembled WGS sequence"/>
</dbReference>
<proteinExistence type="inferred from homology"/>
<dbReference type="InterPro" id="IPR050879">
    <property type="entry name" value="Acyltransferase_3"/>
</dbReference>
<feature type="compositionally biased region" description="Polar residues" evidence="9">
    <location>
        <begin position="419"/>
        <end position="430"/>
    </location>
</feature>
<feature type="transmembrane region" description="Helical" evidence="10">
    <location>
        <begin position="340"/>
        <end position="361"/>
    </location>
</feature>
<keyword evidence="3" id="KW-1003">Cell membrane</keyword>
<evidence type="ECO:0000256" key="5">
    <source>
        <dbReference type="ARBA" id="ARBA00022692"/>
    </source>
</evidence>
<evidence type="ECO:0000256" key="4">
    <source>
        <dbReference type="ARBA" id="ARBA00022679"/>
    </source>
</evidence>
<feature type="transmembrane region" description="Helical" evidence="10">
    <location>
        <begin position="316"/>
        <end position="334"/>
    </location>
</feature>
<dbReference type="InterPro" id="IPR002656">
    <property type="entry name" value="Acyl_transf_3_dom"/>
</dbReference>
<feature type="transmembrane region" description="Helical" evidence="10">
    <location>
        <begin position="44"/>
        <end position="69"/>
    </location>
</feature>
<dbReference type="AlphaFoldDB" id="A0AAX1RWK8"/>
<evidence type="ECO:0000313" key="13">
    <source>
        <dbReference type="Proteomes" id="UP000256337"/>
    </source>
</evidence>
<evidence type="ECO:0000313" key="12">
    <source>
        <dbReference type="EMBL" id="REI22422.1"/>
    </source>
</evidence>
<comment type="caution">
    <text evidence="12">The sequence shown here is derived from an EMBL/GenBank/DDBJ whole genome shotgun (WGS) entry which is preliminary data.</text>
</comment>
<feature type="transmembrane region" description="Helical" evidence="10">
    <location>
        <begin position="182"/>
        <end position="203"/>
    </location>
</feature>
<evidence type="ECO:0000256" key="2">
    <source>
        <dbReference type="ARBA" id="ARBA00007400"/>
    </source>
</evidence>
<feature type="transmembrane region" description="Helical" evidence="10">
    <location>
        <begin position="90"/>
        <end position="108"/>
    </location>
</feature>
<reference evidence="12 13" key="1">
    <citation type="journal article" date="2018" name="Vet. Microbiol.">
        <title>Characterisation of Staphylococcus felis isolated from cats using whole genome sequencing.</title>
        <authorList>
            <person name="Worthing K."/>
            <person name="Pang S."/>
            <person name="Trott D.J."/>
            <person name="Abraham S."/>
            <person name="Coombs G.W."/>
            <person name="Jordan D."/>
            <person name="McIntyre L."/>
            <person name="Davies M.R."/>
            <person name="Norris J."/>
        </authorList>
    </citation>
    <scope>NUCLEOTIDE SEQUENCE [LARGE SCALE GENOMIC DNA]</scope>
    <source>
        <strain evidence="12 13">F25</strain>
    </source>
</reference>
<dbReference type="PANTHER" id="PTHR23028:SF53">
    <property type="entry name" value="ACYL_TRANSF_3 DOMAIN-CONTAINING PROTEIN"/>
    <property type="match status" value="1"/>
</dbReference>
<feature type="region of interest" description="Disordered" evidence="9">
    <location>
        <begin position="415"/>
        <end position="446"/>
    </location>
</feature>
<accession>A0AAX1RWK8</accession>
<feature type="transmembrane region" description="Helical" evidence="10">
    <location>
        <begin position="246"/>
        <end position="266"/>
    </location>
</feature>
<feature type="compositionally biased region" description="Basic and acidic residues" evidence="9">
    <location>
        <begin position="431"/>
        <end position="440"/>
    </location>
</feature>
<evidence type="ECO:0000256" key="6">
    <source>
        <dbReference type="ARBA" id="ARBA00022989"/>
    </source>
</evidence>
<evidence type="ECO:0000259" key="11">
    <source>
        <dbReference type="Pfam" id="PF01757"/>
    </source>
</evidence>
<protein>
    <submittedName>
        <fullName evidence="12">Acyltransferase</fullName>
    </submittedName>
</protein>
<dbReference type="EMBL" id="QKYD01000085">
    <property type="protein sequence ID" value="REI22422.1"/>
    <property type="molecule type" value="Genomic_DNA"/>
</dbReference>
<dbReference type="GO" id="GO:0005886">
    <property type="term" value="C:plasma membrane"/>
    <property type="evidence" value="ECO:0007669"/>
    <property type="project" value="UniProtKB-SubCell"/>
</dbReference>
<dbReference type="Gene3D" id="3.40.50.1110">
    <property type="entry name" value="SGNH hydrolase"/>
    <property type="match status" value="1"/>
</dbReference>
<feature type="transmembrane region" description="Helical" evidence="10">
    <location>
        <begin position="20"/>
        <end position="38"/>
    </location>
</feature>
<dbReference type="Pfam" id="PF01757">
    <property type="entry name" value="Acyl_transf_3"/>
    <property type="match status" value="1"/>
</dbReference>
<organism evidence="12 13">
    <name type="scientific">Staphylococcus felis</name>
    <dbReference type="NCBI Taxonomy" id="46127"/>
    <lineage>
        <taxon>Bacteria</taxon>
        <taxon>Bacillati</taxon>
        <taxon>Bacillota</taxon>
        <taxon>Bacilli</taxon>
        <taxon>Bacillales</taxon>
        <taxon>Staphylococcaceae</taxon>
        <taxon>Staphylococcus</taxon>
    </lineage>
</organism>
<dbReference type="RefSeq" id="WP_115856465.1">
    <property type="nucleotide sequence ID" value="NZ_CAJUZR010000009.1"/>
</dbReference>
<keyword evidence="6 10" id="KW-1133">Transmembrane helix</keyword>
<keyword evidence="7 10" id="KW-0472">Membrane</keyword>
<evidence type="ECO:0000256" key="3">
    <source>
        <dbReference type="ARBA" id="ARBA00022475"/>
    </source>
</evidence>
<dbReference type="InterPro" id="IPR036514">
    <property type="entry name" value="SGNH_hydro_sf"/>
</dbReference>
<keyword evidence="4" id="KW-0808">Transferase</keyword>
<dbReference type="GO" id="GO:0009103">
    <property type="term" value="P:lipopolysaccharide biosynthetic process"/>
    <property type="evidence" value="ECO:0007669"/>
    <property type="project" value="TreeGrafter"/>
</dbReference>
<evidence type="ECO:0000256" key="7">
    <source>
        <dbReference type="ARBA" id="ARBA00023136"/>
    </source>
</evidence>
<evidence type="ECO:0000256" key="8">
    <source>
        <dbReference type="ARBA" id="ARBA00023315"/>
    </source>
</evidence>